<reference evidence="3" key="1">
    <citation type="submission" date="2022-01" db="EMBL/GenBank/DDBJ databases">
        <title>Whole genome-based taxonomy of the Shewanellaceae.</title>
        <authorList>
            <person name="Martin-Rodriguez A.J."/>
        </authorList>
    </citation>
    <scope>NUCLEOTIDE SEQUENCE</scope>
    <source>
        <strain evidence="3">KCTC 23973</strain>
    </source>
</reference>
<protein>
    <submittedName>
        <fullName evidence="3">Alpha/beta hydrolase</fullName>
    </submittedName>
</protein>
<feature type="domain" description="AB hydrolase-1" evidence="2">
    <location>
        <begin position="126"/>
        <end position="261"/>
    </location>
</feature>
<evidence type="ECO:0000256" key="1">
    <source>
        <dbReference type="SAM" id="Phobius"/>
    </source>
</evidence>
<keyword evidence="3" id="KW-0378">Hydrolase</keyword>
<dbReference type="RefSeq" id="WP_248947931.1">
    <property type="nucleotide sequence ID" value="NZ_JAKILB010000001.1"/>
</dbReference>
<sequence length="481" mass="53422">MKAIIIGSTKHLAFALFYSLIGTSIALLAMAVWFLNARPDLSIWHTSDLTGEYQATSDLNSFDEYLKLEDKLFAELDNKVYQKLLEPESFDILNRYVKGSYSDPAHWQQDWNRSFEWPKADADFGVLLLHGMSDSPYAMSHFAQHFQGQAHVLGLRLPGHGTIPSALTSVHWQDMAAAVSLATKDLQQKLGDKPLYVVGYSTGAALALNHELERLADNKKADYSAMVLLSPAIGLTPVAAGAKWQAMLGHALGLDKLSWNSIQSEYDPFKYGSFAVNAGDVVYQLSLHNLGLIKGLGKQKLAGLAPILTFQSLTDDTVDTAAVIKELYLKLPAASHELVLFDINRTKVNMSLMLNDPLAPYLGLMDQGEFDFTFTLVENIADDRREVQARTLNNNQQQPLNLHWPKQVYSLSHVALPFPKSDPLYGPIGDKTKPHIQIGIGASKGERGVITVPASEMMRQKWNPFYPYMLNKMDAIVTSQL</sequence>
<dbReference type="InterPro" id="IPR000073">
    <property type="entry name" value="AB_hydrolase_1"/>
</dbReference>
<dbReference type="AlphaFoldDB" id="A0A9X2CEL4"/>
<keyword evidence="1" id="KW-0812">Transmembrane</keyword>
<dbReference type="InterPro" id="IPR029058">
    <property type="entry name" value="AB_hydrolase_fold"/>
</dbReference>
<dbReference type="EMBL" id="JAKILB010000001">
    <property type="protein sequence ID" value="MCL1136981.1"/>
    <property type="molecule type" value="Genomic_DNA"/>
</dbReference>
<keyword evidence="1" id="KW-1133">Transmembrane helix</keyword>
<proteinExistence type="predicted"/>
<dbReference type="SUPFAM" id="SSF53474">
    <property type="entry name" value="alpha/beta-Hydrolases"/>
    <property type="match status" value="1"/>
</dbReference>
<dbReference type="Pfam" id="PF12697">
    <property type="entry name" value="Abhydrolase_6"/>
    <property type="match status" value="1"/>
</dbReference>
<dbReference type="Gene3D" id="3.40.50.1820">
    <property type="entry name" value="alpha/beta hydrolase"/>
    <property type="match status" value="1"/>
</dbReference>
<organism evidence="3 4">
    <name type="scientific">Shewanella pneumatophori</name>
    <dbReference type="NCBI Taxonomy" id="314092"/>
    <lineage>
        <taxon>Bacteria</taxon>
        <taxon>Pseudomonadati</taxon>
        <taxon>Pseudomonadota</taxon>
        <taxon>Gammaproteobacteria</taxon>
        <taxon>Alteromonadales</taxon>
        <taxon>Shewanellaceae</taxon>
        <taxon>Shewanella</taxon>
    </lineage>
</organism>
<feature type="transmembrane region" description="Helical" evidence="1">
    <location>
        <begin position="12"/>
        <end position="35"/>
    </location>
</feature>
<accession>A0A9X2CEL4</accession>
<keyword evidence="4" id="KW-1185">Reference proteome</keyword>
<evidence type="ECO:0000313" key="4">
    <source>
        <dbReference type="Proteomes" id="UP001139293"/>
    </source>
</evidence>
<dbReference type="Proteomes" id="UP001139293">
    <property type="component" value="Unassembled WGS sequence"/>
</dbReference>
<name>A0A9X2CEL4_9GAMM</name>
<dbReference type="GO" id="GO:0016787">
    <property type="term" value="F:hydrolase activity"/>
    <property type="evidence" value="ECO:0007669"/>
    <property type="project" value="UniProtKB-KW"/>
</dbReference>
<comment type="caution">
    <text evidence="3">The sequence shown here is derived from an EMBL/GenBank/DDBJ whole genome shotgun (WGS) entry which is preliminary data.</text>
</comment>
<evidence type="ECO:0000259" key="2">
    <source>
        <dbReference type="Pfam" id="PF12697"/>
    </source>
</evidence>
<keyword evidence="1" id="KW-0472">Membrane</keyword>
<gene>
    <name evidence="3" type="ORF">L2740_00110</name>
</gene>
<evidence type="ECO:0000313" key="3">
    <source>
        <dbReference type="EMBL" id="MCL1136981.1"/>
    </source>
</evidence>